<evidence type="ECO:0000256" key="1">
    <source>
        <dbReference type="ARBA" id="ARBA00004651"/>
    </source>
</evidence>
<keyword evidence="5" id="KW-1133">Transmembrane helix</keyword>
<feature type="domain" description="Receptor ligand binding region" evidence="11">
    <location>
        <begin position="1"/>
        <end position="280"/>
    </location>
</feature>
<dbReference type="GO" id="GO:0004930">
    <property type="term" value="F:G protein-coupled receptor activity"/>
    <property type="evidence" value="ECO:0007669"/>
    <property type="project" value="UniProtKB-KW"/>
</dbReference>
<proteinExistence type="predicted"/>
<evidence type="ECO:0000256" key="4">
    <source>
        <dbReference type="ARBA" id="ARBA00022729"/>
    </source>
</evidence>
<dbReference type="AlphaFoldDB" id="A0A8J4X9W6"/>
<reference evidence="12" key="1">
    <citation type="submission" date="2020-07" db="EMBL/GenBank/DDBJ databases">
        <title>Clarias magur genome sequencing, assembly and annotation.</title>
        <authorList>
            <person name="Kushwaha B."/>
            <person name="Kumar R."/>
            <person name="Das P."/>
            <person name="Joshi C.G."/>
            <person name="Kumar D."/>
            <person name="Nagpure N.S."/>
            <person name="Pandey M."/>
            <person name="Agarwal S."/>
            <person name="Srivastava S."/>
            <person name="Singh M."/>
            <person name="Sahoo L."/>
            <person name="Jayasankar P."/>
            <person name="Meher P.K."/>
            <person name="Koringa P.G."/>
            <person name="Iquebal M.A."/>
            <person name="Das S.P."/>
            <person name="Bit A."/>
            <person name="Patnaik S."/>
            <person name="Patel N."/>
            <person name="Shah T.M."/>
            <person name="Hinsu A."/>
            <person name="Jena J.K."/>
        </authorList>
    </citation>
    <scope>NUCLEOTIDE SEQUENCE</scope>
    <source>
        <strain evidence="12">CIFAMagur01</strain>
        <tissue evidence="12">Testis</tissue>
    </source>
</reference>
<dbReference type="InterPro" id="IPR038550">
    <property type="entry name" value="GPCR_3_9-Cys_sf"/>
</dbReference>
<dbReference type="Proteomes" id="UP000727407">
    <property type="component" value="Unassembled WGS sequence"/>
</dbReference>
<keyword evidence="7" id="KW-0472">Membrane</keyword>
<comment type="caution">
    <text evidence="12">The sequence shown here is derived from an EMBL/GenBank/DDBJ whole genome shotgun (WGS) entry which is preliminary data.</text>
</comment>
<dbReference type="Gene3D" id="2.10.50.30">
    <property type="entry name" value="GPCR, family 3, nine cysteines domain"/>
    <property type="match status" value="1"/>
</dbReference>
<keyword evidence="8 12" id="KW-0675">Receptor</keyword>
<evidence type="ECO:0000256" key="3">
    <source>
        <dbReference type="ARBA" id="ARBA00022692"/>
    </source>
</evidence>
<dbReference type="InterPro" id="IPR000337">
    <property type="entry name" value="GPCR_3"/>
</dbReference>
<dbReference type="SUPFAM" id="SSF53822">
    <property type="entry name" value="Periplasmic binding protein-like I"/>
    <property type="match status" value="1"/>
</dbReference>
<evidence type="ECO:0000256" key="7">
    <source>
        <dbReference type="ARBA" id="ARBA00023136"/>
    </source>
</evidence>
<dbReference type="OrthoDB" id="5984008at2759"/>
<dbReference type="Pfam" id="PF01094">
    <property type="entry name" value="ANF_receptor"/>
    <property type="match status" value="1"/>
</dbReference>
<name>A0A8J4X9W6_CLAMG</name>
<keyword evidence="10" id="KW-0807">Transducer</keyword>
<protein>
    <submittedName>
        <fullName evidence="12">Taste receptor type 1 member 1-like</fullName>
    </submittedName>
</protein>
<sequence>ISYGASSYDLSDKWLHPSFLRTVPTNQDIIMVIIKLIQQFEWNWVAFISSDDSYSQNGLKLFRSNIKATSICLAFSYEITLNSNFTDVLKRIESLSINVIVVFTEEGTARALVKTAVKINIRDKVWIAGDAWSMDAELSTWPGIGQIGTIFGITAATQNLPEFDEFVYETRLRDENDACVNCEGIAKCSQVCDDCMRENAENIIDENPTYSFFIQAAVYTFAYALHHMLNCSMTRCNPAQDIPPYVLLKEMKTLNFLLLGRTVKYDRNGDSPVFYDVVFWRLDAQHAVFERIGTYNTYPQLTFTINNSLIGWDRVASVPFANCSAECPVGFIRQMDQNHACCFQCKMCEINTYVNYT</sequence>
<keyword evidence="2" id="KW-1003">Cell membrane</keyword>
<evidence type="ECO:0000259" key="11">
    <source>
        <dbReference type="Pfam" id="PF01094"/>
    </source>
</evidence>
<evidence type="ECO:0000313" key="12">
    <source>
        <dbReference type="EMBL" id="KAF5907261.1"/>
    </source>
</evidence>
<keyword evidence="4" id="KW-0732">Signal</keyword>
<evidence type="ECO:0000256" key="5">
    <source>
        <dbReference type="ARBA" id="ARBA00022989"/>
    </source>
</evidence>
<evidence type="ECO:0000256" key="2">
    <source>
        <dbReference type="ARBA" id="ARBA00022475"/>
    </source>
</evidence>
<accession>A0A8J4X9W6</accession>
<dbReference type="PANTHER" id="PTHR24061">
    <property type="entry name" value="CALCIUM-SENSING RECEPTOR-RELATED"/>
    <property type="match status" value="1"/>
</dbReference>
<keyword evidence="13" id="KW-1185">Reference proteome</keyword>
<evidence type="ECO:0000256" key="9">
    <source>
        <dbReference type="ARBA" id="ARBA00023180"/>
    </source>
</evidence>
<feature type="non-terminal residue" evidence="12">
    <location>
        <position position="1"/>
    </location>
</feature>
<dbReference type="InterPro" id="IPR028082">
    <property type="entry name" value="Peripla_BP_I"/>
</dbReference>
<dbReference type="FunFam" id="3.40.50.2300:FF:000016">
    <property type="entry name" value="Taste 1 receptor member 2"/>
    <property type="match status" value="1"/>
</dbReference>
<dbReference type="PRINTS" id="PR00248">
    <property type="entry name" value="GPCRMGR"/>
</dbReference>
<dbReference type="InterPro" id="IPR001828">
    <property type="entry name" value="ANF_lig-bd_rcpt"/>
</dbReference>
<dbReference type="InterPro" id="IPR000068">
    <property type="entry name" value="GPCR_3_Ca_sens_rcpt-rel"/>
</dbReference>
<feature type="non-terminal residue" evidence="12">
    <location>
        <position position="357"/>
    </location>
</feature>
<keyword evidence="6" id="KW-0297">G-protein coupled receptor</keyword>
<dbReference type="GO" id="GO:0005886">
    <property type="term" value="C:plasma membrane"/>
    <property type="evidence" value="ECO:0007669"/>
    <property type="project" value="UniProtKB-SubCell"/>
</dbReference>
<gene>
    <name evidence="12" type="ORF">DAT39_002978</name>
</gene>
<keyword evidence="3" id="KW-0812">Transmembrane</keyword>
<keyword evidence="9" id="KW-0325">Glycoprotein</keyword>
<evidence type="ECO:0000256" key="6">
    <source>
        <dbReference type="ARBA" id="ARBA00023040"/>
    </source>
</evidence>
<comment type="subcellular location">
    <subcellularLocation>
        <location evidence="1">Cell membrane</location>
        <topology evidence="1">Multi-pass membrane protein</topology>
    </subcellularLocation>
</comment>
<dbReference type="Gene3D" id="3.40.50.2300">
    <property type="match status" value="1"/>
</dbReference>
<evidence type="ECO:0000256" key="10">
    <source>
        <dbReference type="ARBA" id="ARBA00023224"/>
    </source>
</evidence>
<organism evidence="12 13">
    <name type="scientific">Clarias magur</name>
    <name type="common">Asian catfish</name>
    <name type="synonym">Macropteronotus magur</name>
    <dbReference type="NCBI Taxonomy" id="1594786"/>
    <lineage>
        <taxon>Eukaryota</taxon>
        <taxon>Metazoa</taxon>
        <taxon>Chordata</taxon>
        <taxon>Craniata</taxon>
        <taxon>Vertebrata</taxon>
        <taxon>Euteleostomi</taxon>
        <taxon>Actinopterygii</taxon>
        <taxon>Neopterygii</taxon>
        <taxon>Teleostei</taxon>
        <taxon>Ostariophysi</taxon>
        <taxon>Siluriformes</taxon>
        <taxon>Clariidae</taxon>
        <taxon>Clarias</taxon>
    </lineage>
</organism>
<evidence type="ECO:0000313" key="13">
    <source>
        <dbReference type="Proteomes" id="UP000727407"/>
    </source>
</evidence>
<dbReference type="EMBL" id="QNUK01000023">
    <property type="protein sequence ID" value="KAF5907261.1"/>
    <property type="molecule type" value="Genomic_DNA"/>
</dbReference>
<dbReference type="PANTHER" id="PTHR24061:SF441">
    <property type="entry name" value="TASTE RECEPTOR TYPE 1 MEMBER 2B-RELATED"/>
    <property type="match status" value="1"/>
</dbReference>
<evidence type="ECO:0000256" key="8">
    <source>
        <dbReference type="ARBA" id="ARBA00023170"/>
    </source>
</evidence>